<evidence type="ECO:0000256" key="1">
    <source>
        <dbReference type="SAM" id="MobiDB-lite"/>
    </source>
</evidence>
<name>A0A6B0U9Y8_IXORI</name>
<feature type="compositionally biased region" description="Polar residues" evidence="1">
    <location>
        <begin position="52"/>
        <end position="63"/>
    </location>
</feature>
<reference evidence="2" key="1">
    <citation type="submission" date="2019-12" db="EMBL/GenBank/DDBJ databases">
        <title>An insight into the sialome of adult female Ixodes ricinus ticks feeding for 6 days.</title>
        <authorList>
            <person name="Perner J."/>
            <person name="Ribeiro J.M.C."/>
        </authorList>
    </citation>
    <scope>NUCLEOTIDE SEQUENCE</scope>
    <source>
        <strain evidence="2">Semi-engorged</strain>
        <tissue evidence="2">Salivary glands</tissue>
    </source>
</reference>
<evidence type="ECO:0000313" key="2">
    <source>
        <dbReference type="EMBL" id="MXU89379.1"/>
    </source>
</evidence>
<protein>
    <submittedName>
        <fullName evidence="2">Putative secreted protein</fullName>
    </submittedName>
</protein>
<accession>A0A6B0U9Y8</accession>
<proteinExistence type="predicted"/>
<organism evidence="2">
    <name type="scientific">Ixodes ricinus</name>
    <name type="common">Common tick</name>
    <name type="synonym">Acarus ricinus</name>
    <dbReference type="NCBI Taxonomy" id="34613"/>
    <lineage>
        <taxon>Eukaryota</taxon>
        <taxon>Metazoa</taxon>
        <taxon>Ecdysozoa</taxon>
        <taxon>Arthropoda</taxon>
        <taxon>Chelicerata</taxon>
        <taxon>Arachnida</taxon>
        <taxon>Acari</taxon>
        <taxon>Parasitiformes</taxon>
        <taxon>Ixodida</taxon>
        <taxon>Ixodoidea</taxon>
        <taxon>Ixodidae</taxon>
        <taxon>Ixodinae</taxon>
        <taxon>Ixodes</taxon>
    </lineage>
</organism>
<dbReference type="AlphaFoldDB" id="A0A6B0U9Y8"/>
<feature type="region of interest" description="Disordered" evidence="1">
    <location>
        <begin position="41"/>
        <end position="63"/>
    </location>
</feature>
<sequence length="107" mass="12114">MMSYMVIFLISSISFCVNIPLWTFSNQKRSASLSRSNCSRMILRKSGPGRPSSDSSMPPTNRSTLSRLSWYSLRSFSKISGLLRARFSLICVQVLMAGSPKWRRTVL</sequence>
<dbReference type="EMBL" id="GIFC01007296">
    <property type="protein sequence ID" value="MXU89379.1"/>
    <property type="molecule type" value="Transcribed_RNA"/>
</dbReference>